<gene>
    <name evidence="1" type="ORF">SAMN05216361_0198</name>
</gene>
<dbReference type="STRING" id="634436.SAMN05216361_0198"/>
<name>A0A1M5DZZ4_9ALTE</name>
<dbReference type="AlphaFoldDB" id="A0A1M5DZZ4"/>
<keyword evidence="2" id="KW-1185">Reference proteome</keyword>
<proteinExistence type="predicted"/>
<dbReference type="EMBL" id="FQWD01000001">
    <property type="protein sequence ID" value="SHF72563.1"/>
    <property type="molecule type" value="Genomic_DNA"/>
</dbReference>
<evidence type="ECO:0000313" key="1">
    <source>
        <dbReference type="EMBL" id="SHF72563.1"/>
    </source>
</evidence>
<organism evidence="1 2">
    <name type="scientific">Marisediminitalea aggregata</name>
    <dbReference type="NCBI Taxonomy" id="634436"/>
    <lineage>
        <taxon>Bacteria</taxon>
        <taxon>Pseudomonadati</taxon>
        <taxon>Pseudomonadota</taxon>
        <taxon>Gammaproteobacteria</taxon>
        <taxon>Alteromonadales</taxon>
        <taxon>Alteromonadaceae</taxon>
        <taxon>Marisediminitalea</taxon>
    </lineage>
</organism>
<sequence length="107" mass="12166">MTLLRTAVFYIFIFTLAGCNNDSLPTIGRTHGDFPMKSLLNYDDNEKCYRFSQNVLFEAPFADGMAYLKNRCLEADKKIGRKTAKEVSALHVSLTYNGEYYIVKGGY</sequence>
<evidence type="ECO:0008006" key="3">
    <source>
        <dbReference type="Google" id="ProtNLM"/>
    </source>
</evidence>
<protein>
    <recommendedName>
        <fullName evidence="3">Lipoprotein</fullName>
    </recommendedName>
</protein>
<evidence type="ECO:0000313" key="2">
    <source>
        <dbReference type="Proteomes" id="UP000184520"/>
    </source>
</evidence>
<accession>A0A1M5DZZ4</accession>
<dbReference type="Proteomes" id="UP000184520">
    <property type="component" value="Unassembled WGS sequence"/>
</dbReference>
<dbReference type="PROSITE" id="PS51257">
    <property type="entry name" value="PROKAR_LIPOPROTEIN"/>
    <property type="match status" value="1"/>
</dbReference>
<reference evidence="2" key="1">
    <citation type="submission" date="2016-11" db="EMBL/GenBank/DDBJ databases">
        <authorList>
            <person name="Varghese N."/>
            <person name="Submissions S."/>
        </authorList>
    </citation>
    <scope>NUCLEOTIDE SEQUENCE [LARGE SCALE GENOMIC DNA]</scope>
    <source>
        <strain evidence="2">CGMCC 1.8995</strain>
    </source>
</reference>